<gene>
    <name evidence="3" type="ORF">H1S01_14740</name>
</gene>
<evidence type="ECO:0000313" key="3">
    <source>
        <dbReference type="EMBL" id="MBC9785742.1"/>
    </source>
</evidence>
<dbReference type="InterPro" id="IPR014145">
    <property type="entry name" value="LigD_pol_dom"/>
</dbReference>
<evidence type="ECO:0000256" key="1">
    <source>
        <dbReference type="SAM" id="MobiDB-lite"/>
    </source>
</evidence>
<name>A0ABR7T685_HELCL</name>
<comment type="caution">
    <text evidence="3">The sequence shown here is derived from an EMBL/GenBank/DDBJ whole genome shotgun (WGS) entry which is preliminary data.</text>
</comment>
<feature type="region of interest" description="Disordered" evidence="1">
    <location>
        <begin position="1"/>
        <end position="20"/>
    </location>
</feature>
<dbReference type="NCBIfam" id="TIGR02778">
    <property type="entry name" value="ligD_pol"/>
    <property type="match status" value="1"/>
</dbReference>
<sequence length="354" mass="40023">MVSTAVPGPPESIDQNRLSTGNATIPGQSSLFRVDPRFAPSPPFLSGRGNRLDVTIKGDTLSLTNLDKIFWPEEGYQKGELIEYYAKIAPYLLPHLQGYPLVLVRYPDGITGKFFYQKEAPEFRPEWLPTVEIPSEGKRTVIRYCMVEEERDLLWLINLGCIEIHPWLSRIDALNNPTAMVFDLDPHESQSFQTVVEVAQLVKSALDSFGLTSYPKTSGASGIHVYVPVKPIYDYQTVRECAVFIAKFIEEADKRVTLTRQIKDRGTRLYLDCWQIARGKTLAGVYSLRPVKKAPVSTPLHWGEIVGTLSPRQFTMTNIFDRLREKGDLFLPVLTHPNDLGNLLPYVQKTKSHS</sequence>
<evidence type="ECO:0000259" key="2">
    <source>
        <dbReference type="Pfam" id="PF21686"/>
    </source>
</evidence>
<proteinExistence type="predicted"/>
<dbReference type="Pfam" id="PF21686">
    <property type="entry name" value="LigD_Prim-Pol"/>
    <property type="match status" value="1"/>
</dbReference>
<evidence type="ECO:0000313" key="4">
    <source>
        <dbReference type="Proteomes" id="UP000617402"/>
    </source>
</evidence>
<keyword evidence="4" id="KW-1185">Reference proteome</keyword>
<reference evidence="3 4" key="1">
    <citation type="submission" date="2020-07" db="EMBL/GenBank/DDBJ databases">
        <title>Draft whole-genome sequence of Heliobacterium chlorum DSM 3682, type strain.</title>
        <authorList>
            <person name="Kyndt J.A."/>
            <person name="Meyer T.E."/>
            <person name="Imhoff J.F."/>
        </authorList>
    </citation>
    <scope>NUCLEOTIDE SEQUENCE [LARGE SCALE GENOMIC DNA]</scope>
    <source>
        <strain evidence="3 4">DSM 3682</strain>
    </source>
</reference>
<accession>A0ABR7T685</accession>
<dbReference type="InterPro" id="IPR052171">
    <property type="entry name" value="NHEJ_LigD"/>
</dbReference>
<organism evidence="3 4">
    <name type="scientific">Heliobacterium chlorum</name>
    <dbReference type="NCBI Taxonomy" id="2698"/>
    <lineage>
        <taxon>Bacteria</taxon>
        <taxon>Bacillati</taxon>
        <taxon>Bacillota</taxon>
        <taxon>Clostridia</taxon>
        <taxon>Eubacteriales</taxon>
        <taxon>Heliobacteriaceae</taxon>
        <taxon>Heliobacterium</taxon>
    </lineage>
</organism>
<dbReference type="PANTHER" id="PTHR42705">
    <property type="entry name" value="BIFUNCTIONAL NON-HOMOLOGOUS END JOINING PROTEIN LIGD"/>
    <property type="match status" value="1"/>
</dbReference>
<dbReference type="Proteomes" id="UP000617402">
    <property type="component" value="Unassembled WGS sequence"/>
</dbReference>
<protein>
    <submittedName>
        <fullName evidence="3">DNA polymerase domain-containing protein</fullName>
    </submittedName>
</protein>
<dbReference type="Gene3D" id="3.90.920.10">
    <property type="entry name" value="DNA primase, PRIM domain"/>
    <property type="match status" value="1"/>
</dbReference>
<dbReference type="PANTHER" id="PTHR42705:SF3">
    <property type="entry name" value="ATP-DEPENDENT DNA LIGASE"/>
    <property type="match status" value="1"/>
</dbReference>
<feature type="domain" description="DNA ligase D polymerase" evidence="2">
    <location>
        <begin position="78"/>
        <end position="330"/>
    </location>
</feature>
<dbReference type="CDD" id="cd04861">
    <property type="entry name" value="LigD_Pol_like"/>
    <property type="match status" value="1"/>
</dbReference>
<dbReference type="EMBL" id="JACVHF010000018">
    <property type="protein sequence ID" value="MBC9785742.1"/>
    <property type="molecule type" value="Genomic_DNA"/>
</dbReference>